<dbReference type="Pfam" id="PF13231">
    <property type="entry name" value="PMT_2"/>
    <property type="match status" value="1"/>
</dbReference>
<feature type="domain" description="Glycosyltransferase RgtA/B/C/D-like" evidence="9">
    <location>
        <begin position="77"/>
        <end position="172"/>
    </location>
</feature>
<dbReference type="PANTHER" id="PTHR33908">
    <property type="entry name" value="MANNOSYLTRANSFERASE YKCB-RELATED"/>
    <property type="match status" value="1"/>
</dbReference>
<reference evidence="10 11" key="1">
    <citation type="submission" date="2020-08" db="EMBL/GenBank/DDBJ databases">
        <title>Genome sequence of Hymenobacter qilianensis JCM 19763T.</title>
        <authorList>
            <person name="Hyun D.-W."/>
            <person name="Bae J.-W."/>
        </authorList>
    </citation>
    <scope>NUCLEOTIDE SEQUENCE [LARGE SCALE GENOMIC DNA]</scope>
    <source>
        <strain evidence="10 11">JCM 19763</strain>
    </source>
</reference>
<dbReference type="GO" id="GO:0010041">
    <property type="term" value="P:response to iron(III) ion"/>
    <property type="evidence" value="ECO:0007669"/>
    <property type="project" value="TreeGrafter"/>
</dbReference>
<dbReference type="GO" id="GO:0009103">
    <property type="term" value="P:lipopolysaccharide biosynthetic process"/>
    <property type="evidence" value="ECO:0007669"/>
    <property type="project" value="TreeGrafter"/>
</dbReference>
<evidence type="ECO:0000256" key="7">
    <source>
        <dbReference type="ARBA" id="ARBA00023136"/>
    </source>
</evidence>
<keyword evidence="2" id="KW-1003">Cell membrane</keyword>
<proteinExistence type="predicted"/>
<keyword evidence="6 8" id="KW-1133">Transmembrane helix</keyword>
<dbReference type="InterPro" id="IPR038731">
    <property type="entry name" value="RgtA/B/C-like"/>
</dbReference>
<dbReference type="GO" id="GO:0005886">
    <property type="term" value="C:plasma membrane"/>
    <property type="evidence" value="ECO:0007669"/>
    <property type="project" value="UniProtKB-SubCell"/>
</dbReference>
<evidence type="ECO:0000313" key="11">
    <source>
        <dbReference type="Proteomes" id="UP000516093"/>
    </source>
</evidence>
<feature type="transmembrane region" description="Helical" evidence="8">
    <location>
        <begin position="98"/>
        <end position="116"/>
    </location>
</feature>
<dbReference type="AlphaFoldDB" id="A0A7H0GVL2"/>
<evidence type="ECO:0000256" key="5">
    <source>
        <dbReference type="ARBA" id="ARBA00022692"/>
    </source>
</evidence>
<accession>A0A7H0GVL2</accession>
<keyword evidence="11" id="KW-1185">Reference proteome</keyword>
<feature type="transmembrane region" description="Helical" evidence="8">
    <location>
        <begin position="128"/>
        <end position="148"/>
    </location>
</feature>
<evidence type="ECO:0000256" key="4">
    <source>
        <dbReference type="ARBA" id="ARBA00022679"/>
    </source>
</evidence>
<dbReference type="GO" id="GO:0016763">
    <property type="term" value="F:pentosyltransferase activity"/>
    <property type="evidence" value="ECO:0007669"/>
    <property type="project" value="TreeGrafter"/>
</dbReference>
<evidence type="ECO:0000256" key="2">
    <source>
        <dbReference type="ARBA" id="ARBA00022475"/>
    </source>
</evidence>
<evidence type="ECO:0000256" key="1">
    <source>
        <dbReference type="ARBA" id="ARBA00004651"/>
    </source>
</evidence>
<dbReference type="InterPro" id="IPR050297">
    <property type="entry name" value="LipidA_mod_glycosyltrf_83"/>
</dbReference>
<dbReference type="Proteomes" id="UP000516093">
    <property type="component" value="Chromosome"/>
</dbReference>
<evidence type="ECO:0000313" key="10">
    <source>
        <dbReference type="EMBL" id="QNP52328.1"/>
    </source>
</evidence>
<evidence type="ECO:0000256" key="3">
    <source>
        <dbReference type="ARBA" id="ARBA00022676"/>
    </source>
</evidence>
<sequence length="187" mass="20087">MGYRCRHFPKSPAYAPSAYLPYLALALAASPRGGFFVGLGAWGPLESSEARYAEIGREMLVTGDWLHPRLLGIQHFHKPPLTYWLTAAGLTIFGPHAAGVRILPVLAVLLQVLLMYKLGELLFKGDRARALAAAVVYGTLPVVLISALNVTTDAYLATLELAAAYGILRYYAGGKFAGSTCFGWASA</sequence>
<evidence type="ECO:0000256" key="6">
    <source>
        <dbReference type="ARBA" id="ARBA00022989"/>
    </source>
</evidence>
<dbReference type="KEGG" id="hqi:H9L05_00490"/>
<protein>
    <submittedName>
        <fullName evidence="10">Glycosyltransferase family 39 protein</fullName>
    </submittedName>
</protein>
<keyword evidence="7 8" id="KW-0472">Membrane</keyword>
<name>A0A7H0GVL2_9BACT</name>
<gene>
    <name evidence="10" type="ORF">H9L05_00490</name>
</gene>
<evidence type="ECO:0000259" key="9">
    <source>
        <dbReference type="Pfam" id="PF13231"/>
    </source>
</evidence>
<evidence type="ECO:0000256" key="8">
    <source>
        <dbReference type="SAM" id="Phobius"/>
    </source>
</evidence>
<comment type="subcellular location">
    <subcellularLocation>
        <location evidence="1">Cell membrane</location>
        <topology evidence="1">Multi-pass membrane protein</topology>
    </subcellularLocation>
</comment>
<feature type="transmembrane region" description="Helical" evidence="8">
    <location>
        <begin position="20"/>
        <end position="42"/>
    </location>
</feature>
<keyword evidence="5 8" id="KW-0812">Transmembrane</keyword>
<keyword evidence="3" id="KW-0328">Glycosyltransferase</keyword>
<keyword evidence="4 10" id="KW-0808">Transferase</keyword>
<dbReference type="PANTHER" id="PTHR33908:SF3">
    <property type="entry name" value="UNDECAPRENYL PHOSPHATE-ALPHA-4-AMINO-4-DEOXY-L-ARABINOSE ARABINOSYL TRANSFERASE"/>
    <property type="match status" value="1"/>
</dbReference>
<organism evidence="10 11">
    <name type="scientific">Hymenobacter qilianensis</name>
    <dbReference type="NCBI Taxonomy" id="1385715"/>
    <lineage>
        <taxon>Bacteria</taxon>
        <taxon>Pseudomonadati</taxon>
        <taxon>Bacteroidota</taxon>
        <taxon>Cytophagia</taxon>
        <taxon>Cytophagales</taxon>
        <taxon>Hymenobacteraceae</taxon>
        <taxon>Hymenobacter</taxon>
    </lineage>
</organism>
<dbReference type="EMBL" id="CP060784">
    <property type="protein sequence ID" value="QNP52328.1"/>
    <property type="molecule type" value="Genomic_DNA"/>
</dbReference>